<evidence type="ECO:0000256" key="5">
    <source>
        <dbReference type="ARBA" id="ARBA00022729"/>
    </source>
</evidence>
<dbReference type="Pfam" id="PF14368">
    <property type="entry name" value="LTP_2"/>
    <property type="match status" value="1"/>
</dbReference>
<keyword evidence="8" id="KW-0449">Lipoprotein</keyword>
<keyword evidence="3" id="KW-1003">Cell membrane</keyword>
<keyword evidence="4" id="KW-0472">Membrane</keyword>
<keyword evidence="4" id="KW-0336">GPI-anchor</keyword>
<evidence type="ECO:0000259" key="11">
    <source>
        <dbReference type="SMART" id="SM00499"/>
    </source>
</evidence>
<evidence type="ECO:0000256" key="6">
    <source>
        <dbReference type="ARBA" id="ARBA00023157"/>
    </source>
</evidence>
<dbReference type="GO" id="GO:0005886">
    <property type="term" value="C:plasma membrane"/>
    <property type="evidence" value="ECO:0007669"/>
    <property type="project" value="UniProtKB-SubCell"/>
</dbReference>
<evidence type="ECO:0000256" key="1">
    <source>
        <dbReference type="ARBA" id="ARBA00004609"/>
    </source>
</evidence>
<keyword evidence="5 10" id="KW-0732">Signal</keyword>
<dbReference type="InterPro" id="IPR043325">
    <property type="entry name" value="LTSS"/>
</dbReference>
<feature type="domain" description="Bifunctional inhibitor/plant lipid transfer protein/seed storage helical" evidence="11">
    <location>
        <begin position="48"/>
        <end position="120"/>
    </location>
</feature>
<dbReference type="InterPro" id="IPR036312">
    <property type="entry name" value="Bifun_inhib/LTP/seed_sf"/>
</dbReference>
<gene>
    <name evidence="12" type="ORF">AYBTSS11_LOCUS15120</name>
</gene>
<evidence type="ECO:0000256" key="3">
    <source>
        <dbReference type="ARBA" id="ARBA00022475"/>
    </source>
</evidence>
<keyword evidence="7" id="KW-0325">Glycoprotein</keyword>
<dbReference type="Proteomes" id="UP001189624">
    <property type="component" value="Chromosome 4"/>
</dbReference>
<dbReference type="CDD" id="cd00010">
    <property type="entry name" value="AAI_LTSS"/>
    <property type="match status" value="1"/>
</dbReference>
<evidence type="ECO:0000313" key="12">
    <source>
        <dbReference type="EMBL" id="CAJ1952102.1"/>
    </source>
</evidence>
<dbReference type="PANTHER" id="PTHR33044">
    <property type="entry name" value="BIFUNCTIONAL INHIBITOR/LIPID-TRANSFER PROTEIN/SEED STORAGE 2S ALBUMIN SUPERFAMILY PROTEIN-RELATED"/>
    <property type="match status" value="1"/>
</dbReference>
<dbReference type="EMBL" id="OY731401">
    <property type="protein sequence ID" value="CAJ1952102.1"/>
    <property type="molecule type" value="Genomic_DNA"/>
</dbReference>
<sequence>MKKMGCSIAPLSFLLLAMFFSSYLHVGLCQITLDQLLPGAGFLHDSTCMQKLIPCQSYLKSQINPSEACCAPLKELNDNNTQCICNFINNPSLFQSLGFPRDDMLKLPHSCGIETDPSRCSNTAGSQGEGSVPDVDSAESTSSTKMITPYGVLVYLALLHC</sequence>
<dbReference type="SMART" id="SM00499">
    <property type="entry name" value="AAI"/>
    <property type="match status" value="1"/>
</dbReference>
<evidence type="ECO:0000256" key="2">
    <source>
        <dbReference type="ARBA" id="ARBA00009748"/>
    </source>
</evidence>
<comment type="similarity">
    <text evidence="2">Belongs to the plant LTP family.</text>
</comment>
<evidence type="ECO:0000256" key="10">
    <source>
        <dbReference type="SAM" id="SignalP"/>
    </source>
</evidence>
<keyword evidence="13" id="KW-1185">Reference proteome</keyword>
<feature type="region of interest" description="Disordered" evidence="9">
    <location>
        <begin position="118"/>
        <end position="140"/>
    </location>
</feature>
<evidence type="ECO:0000256" key="7">
    <source>
        <dbReference type="ARBA" id="ARBA00023180"/>
    </source>
</evidence>
<evidence type="ECO:0000313" key="13">
    <source>
        <dbReference type="Proteomes" id="UP001189624"/>
    </source>
</evidence>
<evidence type="ECO:0000256" key="4">
    <source>
        <dbReference type="ARBA" id="ARBA00022622"/>
    </source>
</evidence>
<feature type="chain" id="PRO_5041711019" description="Bifunctional inhibitor/plant lipid transfer protein/seed storage helical domain-containing protein" evidence="10">
    <location>
        <begin position="30"/>
        <end position="161"/>
    </location>
</feature>
<evidence type="ECO:0000256" key="8">
    <source>
        <dbReference type="ARBA" id="ARBA00023288"/>
    </source>
</evidence>
<accession>A0AA86SJB7</accession>
<dbReference type="Gene3D" id="1.10.110.10">
    <property type="entry name" value="Plant lipid-transfer and hydrophobic proteins"/>
    <property type="match status" value="1"/>
</dbReference>
<evidence type="ECO:0000256" key="9">
    <source>
        <dbReference type="SAM" id="MobiDB-lite"/>
    </source>
</evidence>
<dbReference type="SUPFAM" id="SSF47699">
    <property type="entry name" value="Bifunctional inhibitor/lipid-transfer protein/seed storage 2S albumin"/>
    <property type="match status" value="1"/>
</dbReference>
<dbReference type="AlphaFoldDB" id="A0AA86SJB7"/>
<protein>
    <recommendedName>
        <fullName evidence="11">Bifunctional inhibitor/plant lipid transfer protein/seed storage helical domain-containing protein</fullName>
    </recommendedName>
</protein>
<proteinExistence type="inferred from homology"/>
<feature type="signal peptide" evidence="10">
    <location>
        <begin position="1"/>
        <end position="29"/>
    </location>
</feature>
<dbReference type="Gramene" id="rna-AYBTSS11_LOCUS15120">
    <property type="protein sequence ID" value="CAJ1952102.1"/>
    <property type="gene ID" value="gene-AYBTSS11_LOCUS15120"/>
</dbReference>
<dbReference type="InterPro" id="IPR016140">
    <property type="entry name" value="Bifunc_inhib/LTP/seed_store"/>
</dbReference>
<name>A0AA86SJB7_9FABA</name>
<comment type="subcellular location">
    <subcellularLocation>
        <location evidence="1">Cell membrane</location>
        <topology evidence="1">Lipid-anchor</topology>
        <topology evidence="1">GPI-anchor</topology>
    </subcellularLocation>
</comment>
<keyword evidence="6" id="KW-1015">Disulfide bond</keyword>
<organism evidence="12 13">
    <name type="scientific">Sphenostylis stenocarpa</name>
    <dbReference type="NCBI Taxonomy" id="92480"/>
    <lineage>
        <taxon>Eukaryota</taxon>
        <taxon>Viridiplantae</taxon>
        <taxon>Streptophyta</taxon>
        <taxon>Embryophyta</taxon>
        <taxon>Tracheophyta</taxon>
        <taxon>Spermatophyta</taxon>
        <taxon>Magnoliopsida</taxon>
        <taxon>eudicotyledons</taxon>
        <taxon>Gunneridae</taxon>
        <taxon>Pentapetalae</taxon>
        <taxon>rosids</taxon>
        <taxon>fabids</taxon>
        <taxon>Fabales</taxon>
        <taxon>Fabaceae</taxon>
        <taxon>Papilionoideae</taxon>
        <taxon>50 kb inversion clade</taxon>
        <taxon>NPAAA clade</taxon>
        <taxon>indigoferoid/millettioid clade</taxon>
        <taxon>Phaseoleae</taxon>
        <taxon>Sphenostylis</taxon>
    </lineage>
</organism>
<dbReference type="GO" id="GO:0098552">
    <property type="term" value="C:side of membrane"/>
    <property type="evidence" value="ECO:0007669"/>
    <property type="project" value="UniProtKB-KW"/>
</dbReference>
<reference evidence="12" key="1">
    <citation type="submission" date="2023-10" db="EMBL/GenBank/DDBJ databases">
        <authorList>
            <person name="Domelevo Entfellner J.-B."/>
        </authorList>
    </citation>
    <scope>NUCLEOTIDE SEQUENCE</scope>
</reference>